<dbReference type="Gene3D" id="3.30.40.10">
    <property type="entry name" value="Zinc/RING finger domain, C3HC4 (zinc finger)"/>
    <property type="match status" value="1"/>
</dbReference>
<dbReference type="SUPFAM" id="SSF57850">
    <property type="entry name" value="RING/U-box"/>
    <property type="match status" value="1"/>
</dbReference>
<evidence type="ECO:0000256" key="2">
    <source>
        <dbReference type="SAM" id="MobiDB-lite"/>
    </source>
</evidence>
<protein>
    <recommendedName>
        <fullName evidence="7">RING-type domain-containing protein</fullName>
    </recommendedName>
</protein>
<keyword evidence="6" id="KW-1185">Reference proteome</keyword>
<dbReference type="RefSeq" id="XP_040786268.1">
    <property type="nucleotide sequence ID" value="XM_040931180.1"/>
</dbReference>
<evidence type="ECO:0000313" key="5">
    <source>
        <dbReference type="EMBL" id="KAF1843705.1"/>
    </source>
</evidence>
<keyword evidence="1" id="KW-0479">Metal-binding</keyword>
<feature type="domain" description="RING-type" evidence="3">
    <location>
        <begin position="63"/>
        <end position="110"/>
    </location>
</feature>
<dbReference type="Proteomes" id="UP000800039">
    <property type="component" value="Unassembled WGS sequence"/>
</dbReference>
<dbReference type="PANTHER" id="PTHR21540">
    <property type="entry name" value="RING FINGER AND SWIM DOMAIN-CONTAINING PROTEIN 2"/>
    <property type="match status" value="1"/>
</dbReference>
<dbReference type="GO" id="GO:0061630">
    <property type="term" value="F:ubiquitin protein ligase activity"/>
    <property type="evidence" value="ECO:0007669"/>
    <property type="project" value="InterPro"/>
</dbReference>
<comment type="caution">
    <text evidence="5">The sequence shown here is derived from an EMBL/GenBank/DDBJ whole genome shotgun (WGS) entry which is preliminary data.</text>
</comment>
<dbReference type="AlphaFoldDB" id="A0A9P4GDR2"/>
<feature type="compositionally biased region" description="Basic and acidic residues" evidence="2">
    <location>
        <begin position="269"/>
        <end position="278"/>
    </location>
</feature>
<dbReference type="Gene3D" id="3.30.710.10">
    <property type="entry name" value="Potassium Channel Kv1.1, Chain A"/>
    <property type="match status" value="1"/>
</dbReference>
<proteinExistence type="predicted"/>
<dbReference type="PANTHER" id="PTHR21540:SF0">
    <property type="entry name" value="PHD FAMILY PROTEIN"/>
    <property type="match status" value="1"/>
</dbReference>
<dbReference type="SUPFAM" id="SSF54695">
    <property type="entry name" value="POZ domain"/>
    <property type="match status" value="1"/>
</dbReference>
<dbReference type="InterPro" id="IPR013083">
    <property type="entry name" value="Znf_RING/FYVE/PHD"/>
</dbReference>
<evidence type="ECO:0000259" key="3">
    <source>
        <dbReference type="PROSITE" id="PS50089"/>
    </source>
</evidence>
<feature type="domain" description="BTB" evidence="4">
    <location>
        <begin position="21"/>
        <end position="148"/>
    </location>
</feature>
<dbReference type="InterPro" id="IPR000210">
    <property type="entry name" value="BTB/POZ_dom"/>
</dbReference>
<evidence type="ECO:0008006" key="7">
    <source>
        <dbReference type="Google" id="ProtNLM"/>
    </source>
</evidence>
<dbReference type="InterPro" id="IPR039903">
    <property type="entry name" value="Zswim2"/>
</dbReference>
<gene>
    <name evidence="5" type="ORF">K460DRAFT_342150</name>
</gene>
<dbReference type="GO" id="GO:0008270">
    <property type="term" value="F:zinc ion binding"/>
    <property type="evidence" value="ECO:0007669"/>
    <property type="project" value="UniProtKB-KW"/>
</dbReference>
<reference evidence="5" key="1">
    <citation type="submission" date="2020-01" db="EMBL/GenBank/DDBJ databases">
        <authorList>
            <consortium name="DOE Joint Genome Institute"/>
            <person name="Haridas S."/>
            <person name="Albert R."/>
            <person name="Binder M."/>
            <person name="Bloem J."/>
            <person name="Labutti K."/>
            <person name="Salamov A."/>
            <person name="Andreopoulos B."/>
            <person name="Baker S.E."/>
            <person name="Barry K."/>
            <person name="Bills G."/>
            <person name="Bluhm B.H."/>
            <person name="Cannon C."/>
            <person name="Castanera R."/>
            <person name="Culley D.E."/>
            <person name="Daum C."/>
            <person name="Ezra D."/>
            <person name="Gonzalez J.B."/>
            <person name="Henrissat B."/>
            <person name="Kuo A."/>
            <person name="Liang C."/>
            <person name="Lipzen A."/>
            <person name="Lutzoni F."/>
            <person name="Magnuson J."/>
            <person name="Mondo S."/>
            <person name="Nolan M."/>
            <person name="Ohm R."/>
            <person name="Pangilinan J."/>
            <person name="Park H.-J."/>
            <person name="Ramirez L."/>
            <person name="Alfaro M."/>
            <person name="Sun H."/>
            <person name="Tritt A."/>
            <person name="Yoshinaga Y."/>
            <person name="Zwiers L.-H."/>
            <person name="Turgeon B.G."/>
            <person name="Goodwin S.B."/>
            <person name="Spatafora J.W."/>
            <person name="Crous P.W."/>
            <person name="Grigoriev I.V."/>
        </authorList>
    </citation>
    <scope>NUCLEOTIDE SEQUENCE</scope>
    <source>
        <strain evidence="5">CBS 394.84</strain>
    </source>
</reference>
<organism evidence="5 6">
    <name type="scientific">Cucurbitaria berberidis CBS 394.84</name>
    <dbReference type="NCBI Taxonomy" id="1168544"/>
    <lineage>
        <taxon>Eukaryota</taxon>
        <taxon>Fungi</taxon>
        <taxon>Dikarya</taxon>
        <taxon>Ascomycota</taxon>
        <taxon>Pezizomycotina</taxon>
        <taxon>Dothideomycetes</taxon>
        <taxon>Pleosporomycetidae</taxon>
        <taxon>Pleosporales</taxon>
        <taxon>Pleosporineae</taxon>
        <taxon>Cucurbitariaceae</taxon>
        <taxon>Cucurbitaria</taxon>
    </lineage>
</organism>
<name>A0A9P4GDR2_9PLEO</name>
<dbReference type="EMBL" id="ML976617">
    <property type="protein sequence ID" value="KAF1843705.1"/>
    <property type="molecule type" value="Genomic_DNA"/>
</dbReference>
<dbReference type="PROSITE" id="PS50089">
    <property type="entry name" value="ZF_RING_2"/>
    <property type="match status" value="1"/>
</dbReference>
<dbReference type="InterPro" id="IPR001841">
    <property type="entry name" value="Znf_RING"/>
</dbReference>
<sequence>MAVVKTRGAVKKLGPIVLGRKIVQFKIKNCSRHFTLHEDLICANSKYFKERLQKDCKAIKEGCAICHEQLDPKVDDITFCRAKCGQNVHENCIEECKTSETGRDTCPMCRKNWKNKTEDPIIVENDLDRDAVQIYIDWLYTGTLHIDENINRGKDDFNLVLLKAWKVATILKDWNFMYAIIAEYIGTMEDGSNAGFWVSSTKYAFEDENIKSMQIFVIDAFLVYMRDDWFETWASKFPPTFTHAVCGTVLGAIVEKESSKDLLARHTHEQYELEEHSNAGETNDEDEAVSQNEAEEIVSEEDEEMSEGEMEESTH</sequence>
<dbReference type="OrthoDB" id="2122982at2759"/>
<evidence type="ECO:0000313" key="6">
    <source>
        <dbReference type="Proteomes" id="UP000800039"/>
    </source>
</evidence>
<dbReference type="PROSITE" id="PS50097">
    <property type="entry name" value="BTB"/>
    <property type="match status" value="1"/>
</dbReference>
<evidence type="ECO:0000259" key="4">
    <source>
        <dbReference type="PROSITE" id="PS50097"/>
    </source>
</evidence>
<feature type="region of interest" description="Disordered" evidence="2">
    <location>
        <begin position="269"/>
        <end position="315"/>
    </location>
</feature>
<dbReference type="GeneID" id="63848432"/>
<feature type="compositionally biased region" description="Acidic residues" evidence="2">
    <location>
        <begin position="282"/>
        <end position="315"/>
    </location>
</feature>
<dbReference type="InterPro" id="IPR011333">
    <property type="entry name" value="SKP1/BTB/POZ_sf"/>
</dbReference>
<keyword evidence="1" id="KW-0863">Zinc-finger</keyword>
<evidence type="ECO:0000256" key="1">
    <source>
        <dbReference type="PROSITE-ProRule" id="PRU00175"/>
    </source>
</evidence>
<keyword evidence="1" id="KW-0862">Zinc</keyword>
<accession>A0A9P4GDR2</accession>